<dbReference type="Gene3D" id="2.40.128.110">
    <property type="entry name" value="Lipid/polyisoprenoid-binding, YceI-like"/>
    <property type="match status" value="1"/>
</dbReference>
<dbReference type="SUPFAM" id="SSF101874">
    <property type="entry name" value="YceI-like"/>
    <property type="match status" value="1"/>
</dbReference>
<dbReference type="InterPro" id="IPR036761">
    <property type="entry name" value="TTHA0802/YceI-like_sf"/>
</dbReference>
<keyword evidence="1" id="KW-0812">Transmembrane</keyword>
<reference evidence="3 4" key="1">
    <citation type="journal article" date="2016" name="Nat. Commun.">
        <title>Thousands of microbial genomes shed light on interconnected biogeochemical processes in an aquifer system.</title>
        <authorList>
            <person name="Anantharaman K."/>
            <person name="Brown C.T."/>
            <person name="Hug L.A."/>
            <person name="Sharon I."/>
            <person name="Castelle C.J."/>
            <person name="Probst A.J."/>
            <person name="Thomas B.C."/>
            <person name="Singh A."/>
            <person name="Wilkins M.J."/>
            <person name="Karaoz U."/>
            <person name="Brodie E.L."/>
            <person name="Williams K.H."/>
            <person name="Hubbard S.S."/>
            <person name="Banfield J.F."/>
        </authorList>
    </citation>
    <scope>NUCLEOTIDE SEQUENCE [LARGE SCALE GENOMIC DNA]</scope>
</reference>
<organism evidence="3 4">
    <name type="scientific">Candidatus Vogelbacteria bacterium GWA1_51_14</name>
    <dbReference type="NCBI Taxonomy" id="1802435"/>
    <lineage>
        <taxon>Bacteria</taxon>
        <taxon>Candidatus Vogeliibacteriota</taxon>
    </lineage>
</organism>
<accession>A0A1G2QB86</accession>
<keyword evidence="1" id="KW-1133">Transmembrane helix</keyword>
<evidence type="ECO:0000259" key="2">
    <source>
        <dbReference type="SMART" id="SM00867"/>
    </source>
</evidence>
<dbReference type="Pfam" id="PF04264">
    <property type="entry name" value="YceI"/>
    <property type="match status" value="1"/>
</dbReference>
<dbReference type="STRING" id="1802435.A2114_00950"/>
<dbReference type="AlphaFoldDB" id="A0A1G2QB86"/>
<keyword evidence="1" id="KW-0472">Membrane</keyword>
<evidence type="ECO:0000313" key="3">
    <source>
        <dbReference type="EMBL" id="OHA57820.1"/>
    </source>
</evidence>
<dbReference type="Proteomes" id="UP000176494">
    <property type="component" value="Unassembled WGS sequence"/>
</dbReference>
<sequence length="264" mass="27630">MKNTVLGLIAILIIAGAGWWFYQQGGEPAITTFEECVAAGHPVMESYPRQCLTPDGRTLVEEITATPIADGTYVVDPAASTLTWQAGKTLVPGYVDSGTIEIASGQVVIAGGAASAGEVVIDMTSLKPGQTSNTQGTLTRLEEHLKSDDFFAVATYPTAAFTLTAVTAETQANRYTLVGNLTIRGVTESIQIPATIAQQGDTLTIIGEAVVDRTRYGVKFGSDSLLTGLADNAIIDDEFILAFSLQADRVIPVEPDGGTGASAE</sequence>
<evidence type="ECO:0000256" key="1">
    <source>
        <dbReference type="SAM" id="Phobius"/>
    </source>
</evidence>
<proteinExistence type="predicted"/>
<feature type="transmembrane region" description="Helical" evidence="1">
    <location>
        <begin position="5"/>
        <end position="22"/>
    </location>
</feature>
<dbReference type="SMART" id="SM00867">
    <property type="entry name" value="YceI"/>
    <property type="match status" value="1"/>
</dbReference>
<dbReference type="PANTHER" id="PTHR34406">
    <property type="entry name" value="PROTEIN YCEI"/>
    <property type="match status" value="1"/>
</dbReference>
<gene>
    <name evidence="3" type="ORF">A2114_00950</name>
</gene>
<feature type="domain" description="Lipid/polyisoprenoid-binding YceI-like" evidence="2">
    <location>
        <begin position="72"/>
        <end position="248"/>
    </location>
</feature>
<protein>
    <recommendedName>
        <fullName evidence="2">Lipid/polyisoprenoid-binding YceI-like domain-containing protein</fullName>
    </recommendedName>
</protein>
<name>A0A1G2QB86_9BACT</name>
<dbReference type="PANTHER" id="PTHR34406:SF1">
    <property type="entry name" value="PROTEIN YCEI"/>
    <property type="match status" value="1"/>
</dbReference>
<comment type="caution">
    <text evidence="3">The sequence shown here is derived from an EMBL/GenBank/DDBJ whole genome shotgun (WGS) entry which is preliminary data.</text>
</comment>
<evidence type="ECO:0000313" key="4">
    <source>
        <dbReference type="Proteomes" id="UP000176494"/>
    </source>
</evidence>
<dbReference type="EMBL" id="MHTG01000005">
    <property type="protein sequence ID" value="OHA57820.1"/>
    <property type="molecule type" value="Genomic_DNA"/>
</dbReference>
<dbReference type="InterPro" id="IPR007372">
    <property type="entry name" value="Lipid/polyisoprenoid-bd_YceI"/>
</dbReference>